<organism evidence="3">
    <name type="scientific">Sediminibacterium sp. KACHI17</name>
    <dbReference type="NCBI Taxonomy" id="1751071"/>
    <lineage>
        <taxon>Bacteria</taxon>
        <taxon>Pseudomonadati</taxon>
        <taxon>Bacteroidota</taxon>
        <taxon>Chitinophagia</taxon>
        <taxon>Chitinophagales</taxon>
        <taxon>Chitinophagaceae</taxon>
        <taxon>Sediminibacterium</taxon>
    </lineage>
</organism>
<keyword evidence="3" id="KW-0808">Transferase</keyword>
<dbReference type="SUPFAM" id="SSF53383">
    <property type="entry name" value="PLP-dependent transferases"/>
    <property type="match status" value="1"/>
</dbReference>
<gene>
    <name evidence="3" type="ORF">KACHI17_06710</name>
</gene>
<dbReference type="InterPro" id="IPR000192">
    <property type="entry name" value="Aminotrans_V_dom"/>
</dbReference>
<accession>A0AAT9GGN0</accession>
<dbReference type="RefSeq" id="WP_353550093.1">
    <property type="nucleotide sequence ID" value="NZ_AP029612.1"/>
</dbReference>
<sequence length="420" mass="46949">MHKRDFLKSLSLAGIALPFSGLAMEQWANKYEAMSADQLATEEDFWSVIRSGYVLKSDYINLENGYYNFLPQNILEAYINNIREVNKQGAFYMRTVQGDNKKKSAAQLAELAGCSAEELIITRNTTESLDTIIGGYPWQPGDEAVMAYQDYGAMLDMFRLVAKRHGVVNKIISVPNNPQSDEEIVQLYANAITPKTKLLMVCHVINITGQVMPVRKISDMAHSKGVQVLVDGAHAFAQLNFKIPDLHCDYYGASLHKWLSVPLGAGILYVKKDLIHQNWPLLGPSEGEETSIARLNHTGTHPVATDITIPYAIQHYQMIGRERKEARLKYLQQYWTTKVRKLPKVIMNTPEDPDRCCAIANVGIKGMKPADLAATLLNQYKIYTVAIDNPTANVQGCRITPNVYTTLDELDALVKALGNL</sequence>
<dbReference type="InterPro" id="IPR015421">
    <property type="entry name" value="PyrdxlP-dep_Trfase_major"/>
</dbReference>
<reference evidence="3" key="1">
    <citation type="submission" date="2024-02" db="EMBL/GenBank/DDBJ databases">
        <title>Sediminibacterium planktonica sp. nov. and Sediminibacterium longus sp. nov., isolated from surface lake and river water.</title>
        <authorList>
            <person name="Watanabe K."/>
            <person name="Takemine S."/>
            <person name="Ishii Y."/>
            <person name="Ogata Y."/>
            <person name="Shindo C."/>
            <person name="Suda W."/>
        </authorList>
    </citation>
    <scope>NUCLEOTIDE SEQUENCE</scope>
    <source>
        <strain evidence="3">KACHI17</strain>
    </source>
</reference>
<dbReference type="InterPro" id="IPR015424">
    <property type="entry name" value="PyrdxlP-dep_Trfase"/>
</dbReference>
<dbReference type="PANTHER" id="PTHR43092:SF6">
    <property type="entry name" value="BLR1280 PROTEIN"/>
    <property type="match status" value="1"/>
</dbReference>
<dbReference type="Gene3D" id="3.40.640.10">
    <property type="entry name" value="Type I PLP-dependent aspartate aminotransferase-like (Major domain)"/>
    <property type="match status" value="1"/>
</dbReference>
<dbReference type="AlphaFoldDB" id="A0AAT9GGN0"/>
<evidence type="ECO:0000259" key="2">
    <source>
        <dbReference type="Pfam" id="PF00266"/>
    </source>
</evidence>
<evidence type="ECO:0000313" key="3">
    <source>
        <dbReference type="EMBL" id="BFG69790.1"/>
    </source>
</evidence>
<proteinExistence type="predicted"/>
<evidence type="ECO:0000256" key="1">
    <source>
        <dbReference type="ARBA" id="ARBA00022898"/>
    </source>
</evidence>
<name>A0AAT9GGN0_9BACT</name>
<protein>
    <submittedName>
        <fullName evidence="3">Aminotransferase class V-fold PLP-dependent enzyme</fullName>
    </submittedName>
</protein>
<keyword evidence="1" id="KW-0663">Pyridoxal phosphate</keyword>
<dbReference type="Pfam" id="PF00266">
    <property type="entry name" value="Aminotran_5"/>
    <property type="match status" value="1"/>
</dbReference>
<dbReference type="GO" id="GO:0008483">
    <property type="term" value="F:transaminase activity"/>
    <property type="evidence" value="ECO:0007669"/>
    <property type="project" value="UniProtKB-KW"/>
</dbReference>
<feature type="domain" description="Aminotransferase class V" evidence="2">
    <location>
        <begin position="101"/>
        <end position="386"/>
    </location>
</feature>
<dbReference type="PANTHER" id="PTHR43092">
    <property type="entry name" value="L-CYSTEINE DESULFHYDRASE"/>
    <property type="match status" value="1"/>
</dbReference>
<dbReference type="InterPro" id="IPR015422">
    <property type="entry name" value="PyrdxlP-dep_Trfase_small"/>
</dbReference>
<dbReference type="Gene3D" id="3.90.1150.10">
    <property type="entry name" value="Aspartate Aminotransferase, domain 1"/>
    <property type="match status" value="1"/>
</dbReference>
<dbReference type="EMBL" id="AP029612">
    <property type="protein sequence ID" value="BFG69790.1"/>
    <property type="molecule type" value="Genomic_DNA"/>
</dbReference>
<keyword evidence="3" id="KW-0032">Aminotransferase</keyword>